<gene>
    <name evidence="1" type="ORF">TKK_001830</name>
</gene>
<dbReference type="Proteomes" id="UP001627154">
    <property type="component" value="Unassembled WGS sequence"/>
</dbReference>
<sequence length="111" mass="12872">MVISSVSLYNLIRLPSTKAKQILPSEDYYHKLVSLTRWSKLPEECRIASVAQLCEIMARGFLYKRRALSSLLKLTRNKLPMICYDMIIEPLTNKDLWHIFLASPSESKRSL</sequence>
<protein>
    <submittedName>
        <fullName evidence="1">Uncharacterized protein</fullName>
    </submittedName>
</protein>
<evidence type="ECO:0000313" key="2">
    <source>
        <dbReference type="Proteomes" id="UP001627154"/>
    </source>
</evidence>
<comment type="caution">
    <text evidence="1">The sequence shown here is derived from an EMBL/GenBank/DDBJ whole genome shotgun (WGS) entry which is preliminary data.</text>
</comment>
<dbReference type="AlphaFoldDB" id="A0ABD2XM08"/>
<proteinExistence type="predicted"/>
<dbReference type="EMBL" id="JBJJXI010000019">
    <property type="protein sequence ID" value="KAL3406521.1"/>
    <property type="molecule type" value="Genomic_DNA"/>
</dbReference>
<organism evidence="1 2">
    <name type="scientific">Trichogramma kaykai</name>
    <dbReference type="NCBI Taxonomy" id="54128"/>
    <lineage>
        <taxon>Eukaryota</taxon>
        <taxon>Metazoa</taxon>
        <taxon>Ecdysozoa</taxon>
        <taxon>Arthropoda</taxon>
        <taxon>Hexapoda</taxon>
        <taxon>Insecta</taxon>
        <taxon>Pterygota</taxon>
        <taxon>Neoptera</taxon>
        <taxon>Endopterygota</taxon>
        <taxon>Hymenoptera</taxon>
        <taxon>Apocrita</taxon>
        <taxon>Proctotrupomorpha</taxon>
        <taxon>Chalcidoidea</taxon>
        <taxon>Trichogrammatidae</taxon>
        <taxon>Trichogramma</taxon>
    </lineage>
</organism>
<keyword evidence="2" id="KW-1185">Reference proteome</keyword>
<evidence type="ECO:0000313" key="1">
    <source>
        <dbReference type="EMBL" id="KAL3406521.1"/>
    </source>
</evidence>
<accession>A0ABD2XM08</accession>
<reference evidence="1 2" key="1">
    <citation type="journal article" date="2024" name="bioRxiv">
        <title>A reference genome for Trichogramma kaykai: A tiny desert-dwelling parasitoid wasp with competing sex-ratio distorters.</title>
        <authorList>
            <person name="Culotta J."/>
            <person name="Lindsey A.R."/>
        </authorList>
    </citation>
    <scope>NUCLEOTIDE SEQUENCE [LARGE SCALE GENOMIC DNA]</scope>
    <source>
        <strain evidence="1 2">KSX58</strain>
    </source>
</reference>
<name>A0ABD2XM08_9HYME</name>